<dbReference type="NCBIfam" id="TIGR01414">
    <property type="entry name" value="autotrans_barl"/>
    <property type="match status" value="1"/>
</dbReference>
<dbReference type="InterPro" id="IPR005546">
    <property type="entry name" value="Autotransporte_beta"/>
</dbReference>
<dbReference type="EMBL" id="CP003198">
    <property type="protein sequence ID" value="AFM21779.1"/>
    <property type="molecule type" value="Genomic_DNA"/>
</dbReference>
<sequence>MGYFNRDGYKETNGYTYDDYDTTVTEGIIGVRFKGEFVSKDGSRFSPYMRLSYVNVLSGDDVTIDEIRYGNKSLFTEKLDDDYFAADLGMTLYTAGNFDMSLNYNGRFGDDSDSHGGWLRLEWKQ</sequence>
<dbReference type="AlphaFoldDB" id="I4BWX2"/>
<dbReference type="KEGG" id="amo:Anamo_1158"/>
<accession>I4BWX2</accession>
<reference evidence="3" key="1">
    <citation type="journal article" date="2013" name="Stand. Genomic Sci.">
        <title>Complete genome sequence of the moderate thermophile Anaerobaculum mobile type strain (NGA(T)).</title>
        <authorList>
            <person name="Mavromatis K."/>
            <person name="Stackebrandt E."/>
            <person name="Held B."/>
            <person name="Lapidus A."/>
            <person name="Nolan M."/>
            <person name="Lucas S."/>
            <person name="Hammon N."/>
            <person name="Deshpande S."/>
            <person name="Cheng J.F."/>
            <person name="Tapia R."/>
            <person name="Goodwin L.A."/>
            <person name="Pitluck S."/>
            <person name="Liolios K."/>
            <person name="Pagani I."/>
            <person name="Ivanova N."/>
            <person name="Mikhailova N."/>
            <person name="Huntemann M."/>
            <person name="Pati A."/>
            <person name="Chen A."/>
            <person name="Palaniappan K."/>
            <person name="Land M."/>
            <person name="Rohde M."/>
            <person name="Spring S."/>
            <person name="Goker M."/>
            <person name="Woyke T."/>
            <person name="Detter J.C."/>
            <person name="Bristow J."/>
            <person name="Eisen J.A."/>
            <person name="Markowitz V."/>
            <person name="Hugenholtz P."/>
            <person name="Klenk H.P."/>
            <person name="Kyrpides N.C."/>
        </authorList>
    </citation>
    <scope>NUCLEOTIDE SEQUENCE</scope>
    <source>
        <strain evidence="3">ATCC BAA-54 / DSM 13181 / NGA</strain>
    </source>
</reference>
<protein>
    <submittedName>
        <fullName evidence="2">Outer membrane autotransporter barrel domain-containing protein</fullName>
    </submittedName>
</protein>
<name>I4BWX2_ACEMN</name>
<dbReference type="Proteomes" id="UP000006061">
    <property type="component" value="Chromosome"/>
</dbReference>
<dbReference type="HOGENOM" id="CLU_1987991_0_0_0"/>
<dbReference type="Pfam" id="PF03797">
    <property type="entry name" value="Autotransporter"/>
    <property type="match status" value="1"/>
</dbReference>
<organism evidence="2 3">
    <name type="scientific">Acetomicrobium mobile (strain ATCC BAA-54 / DSM 13181 / JCM 12221 / NGA)</name>
    <name type="common">Anaerobaculum mobile</name>
    <dbReference type="NCBI Taxonomy" id="891968"/>
    <lineage>
        <taxon>Bacteria</taxon>
        <taxon>Thermotogati</taxon>
        <taxon>Synergistota</taxon>
        <taxon>Synergistia</taxon>
        <taxon>Synergistales</taxon>
        <taxon>Acetomicrobiaceae</taxon>
        <taxon>Acetomicrobium</taxon>
    </lineage>
</organism>
<keyword evidence="3" id="KW-1185">Reference proteome</keyword>
<proteinExistence type="predicted"/>
<evidence type="ECO:0000259" key="1">
    <source>
        <dbReference type="PROSITE" id="PS51208"/>
    </source>
</evidence>
<feature type="domain" description="Autotransporter" evidence="1">
    <location>
        <begin position="1"/>
        <end position="125"/>
    </location>
</feature>
<dbReference type="STRING" id="891968.Anamo_1158"/>
<dbReference type="GO" id="GO:0019867">
    <property type="term" value="C:outer membrane"/>
    <property type="evidence" value="ECO:0007669"/>
    <property type="project" value="InterPro"/>
</dbReference>
<gene>
    <name evidence="2" type="ordered locus">Anamo_1158</name>
</gene>
<evidence type="ECO:0000313" key="3">
    <source>
        <dbReference type="Proteomes" id="UP000006061"/>
    </source>
</evidence>
<dbReference type="PROSITE" id="PS51208">
    <property type="entry name" value="AUTOTRANSPORTER"/>
    <property type="match status" value="1"/>
</dbReference>
<dbReference type="InterPro" id="IPR036709">
    <property type="entry name" value="Autotransporte_beta_dom_sf"/>
</dbReference>
<evidence type="ECO:0000313" key="2">
    <source>
        <dbReference type="EMBL" id="AFM21779.1"/>
    </source>
</evidence>
<dbReference type="SUPFAM" id="SSF103515">
    <property type="entry name" value="Autotransporter"/>
    <property type="match status" value="1"/>
</dbReference>
<dbReference type="InterPro" id="IPR006315">
    <property type="entry name" value="OM_autotransptr_brl_dom"/>
</dbReference>
<dbReference type="Gene3D" id="2.40.128.130">
    <property type="entry name" value="Autotransporter beta-domain"/>
    <property type="match status" value="1"/>
</dbReference>